<name>A0A850H2U6_9SPHN</name>
<gene>
    <name evidence="2" type="ORF">HUV48_04225</name>
</gene>
<feature type="chain" id="PRO_5032850924" evidence="1">
    <location>
        <begin position="33"/>
        <end position="98"/>
    </location>
</feature>
<dbReference type="AlphaFoldDB" id="A0A850H2U6"/>
<accession>A0A850H2U6</accession>
<comment type="caution">
    <text evidence="2">The sequence shown here is derived from an EMBL/GenBank/DDBJ whole genome shotgun (WGS) entry which is preliminary data.</text>
</comment>
<reference evidence="2 3" key="1">
    <citation type="submission" date="2020-06" db="EMBL/GenBank/DDBJ databases">
        <title>Altererythrobacter sp. HHU K3-1.</title>
        <authorList>
            <person name="Zhang D."/>
            <person name="Xue H."/>
        </authorList>
    </citation>
    <scope>NUCLEOTIDE SEQUENCE [LARGE SCALE GENOMIC DNA]</scope>
    <source>
        <strain evidence="2 3">HHU K3-1</strain>
    </source>
</reference>
<evidence type="ECO:0000256" key="1">
    <source>
        <dbReference type="SAM" id="SignalP"/>
    </source>
</evidence>
<dbReference type="EMBL" id="JABWGV010000001">
    <property type="protein sequence ID" value="NVD44223.1"/>
    <property type="molecule type" value="Genomic_DNA"/>
</dbReference>
<proteinExistence type="predicted"/>
<evidence type="ECO:0000313" key="3">
    <source>
        <dbReference type="Proteomes" id="UP000561438"/>
    </source>
</evidence>
<keyword evidence="1" id="KW-0732">Signal</keyword>
<dbReference type="Proteomes" id="UP000561438">
    <property type="component" value="Unassembled WGS sequence"/>
</dbReference>
<organism evidence="2 3">
    <name type="scientific">Qipengyuania atrilutea</name>
    <dbReference type="NCBI Taxonomy" id="2744473"/>
    <lineage>
        <taxon>Bacteria</taxon>
        <taxon>Pseudomonadati</taxon>
        <taxon>Pseudomonadota</taxon>
        <taxon>Alphaproteobacteria</taxon>
        <taxon>Sphingomonadales</taxon>
        <taxon>Erythrobacteraceae</taxon>
        <taxon>Qipengyuania</taxon>
    </lineage>
</organism>
<evidence type="ECO:0000313" key="2">
    <source>
        <dbReference type="EMBL" id="NVD44223.1"/>
    </source>
</evidence>
<protein>
    <submittedName>
        <fullName evidence="2">Uncharacterized protein</fullName>
    </submittedName>
</protein>
<keyword evidence="3" id="KW-1185">Reference proteome</keyword>
<dbReference type="RefSeq" id="WP_176266485.1">
    <property type="nucleotide sequence ID" value="NZ_JABWGV010000001.1"/>
</dbReference>
<feature type="signal peptide" evidence="1">
    <location>
        <begin position="1"/>
        <end position="32"/>
    </location>
</feature>
<sequence length="98" mass="10685">MRDTHPPTMLKRLLTCLALLTGLTAAGVPAQAQFVETLTAHLSNDGKASAIQRGQDCVCTKPSKNPLKIERQNDVCRPARPVTIFLPTVQFGPDRAFE</sequence>